<dbReference type="RefSeq" id="WP_125228732.1">
    <property type="nucleotide sequence ID" value="NZ_RQYT01000035.1"/>
</dbReference>
<dbReference type="EC" id="3.1.21.2" evidence="9"/>
<proteinExistence type="inferred from homology"/>
<dbReference type="AlphaFoldDB" id="A0A3P1WS50"/>
<dbReference type="GO" id="GO:0006284">
    <property type="term" value="P:base-excision repair"/>
    <property type="evidence" value="ECO:0007669"/>
    <property type="project" value="TreeGrafter"/>
</dbReference>
<evidence type="ECO:0000313" key="10">
    <source>
        <dbReference type="Proteomes" id="UP000280935"/>
    </source>
</evidence>
<comment type="similarity">
    <text evidence="2">Belongs to the AP endonuclease 2 family.</text>
</comment>
<dbReference type="InterPro" id="IPR036237">
    <property type="entry name" value="Xyl_isomerase-like_sf"/>
</dbReference>
<dbReference type="OrthoDB" id="9805666at2"/>
<dbReference type="PROSITE" id="PS00730">
    <property type="entry name" value="AP_NUCLEASE_F2_2"/>
    <property type="match status" value="1"/>
</dbReference>
<dbReference type="PROSITE" id="PS00731">
    <property type="entry name" value="AP_NUCLEASE_F2_3"/>
    <property type="match status" value="1"/>
</dbReference>
<dbReference type="SMART" id="SM00518">
    <property type="entry name" value="AP2Ec"/>
    <property type="match status" value="1"/>
</dbReference>
<dbReference type="InterPro" id="IPR018246">
    <property type="entry name" value="AP_endonuc_F2_Zn_BS"/>
</dbReference>
<evidence type="ECO:0000313" key="9">
    <source>
        <dbReference type="EMBL" id="RRD48597.1"/>
    </source>
</evidence>
<dbReference type="CDD" id="cd00019">
    <property type="entry name" value="AP2Ec"/>
    <property type="match status" value="1"/>
</dbReference>
<organism evidence="9 10">
    <name type="scientific">Arachnia propionica</name>
    <dbReference type="NCBI Taxonomy" id="1750"/>
    <lineage>
        <taxon>Bacteria</taxon>
        <taxon>Bacillati</taxon>
        <taxon>Actinomycetota</taxon>
        <taxon>Actinomycetes</taxon>
        <taxon>Propionibacteriales</taxon>
        <taxon>Propionibacteriaceae</taxon>
        <taxon>Arachnia</taxon>
    </lineage>
</organism>
<keyword evidence="7" id="KW-0234">DNA repair</keyword>
<evidence type="ECO:0000256" key="3">
    <source>
        <dbReference type="ARBA" id="ARBA00022723"/>
    </source>
</evidence>
<dbReference type="SUPFAM" id="SSF51658">
    <property type="entry name" value="Xylose isomerase-like"/>
    <property type="match status" value="1"/>
</dbReference>
<evidence type="ECO:0000256" key="6">
    <source>
        <dbReference type="ARBA" id="ARBA00022833"/>
    </source>
</evidence>
<feature type="domain" description="Xylose isomerase-like TIM barrel" evidence="8">
    <location>
        <begin position="41"/>
        <end position="252"/>
    </location>
</feature>
<keyword evidence="5 9" id="KW-0378">Hydrolase</keyword>
<protein>
    <submittedName>
        <fullName evidence="9">Deoxyribonuclease IV</fullName>
        <ecNumber evidence="9">3.1.21.2</ecNumber>
    </submittedName>
</protein>
<dbReference type="GO" id="GO:0003906">
    <property type="term" value="F:DNA-(apurinic or apyrimidinic site) endonuclease activity"/>
    <property type="evidence" value="ECO:0007669"/>
    <property type="project" value="TreeGrafter"/>
</dbReference>
<accession>A0A3P1WS50</accession>
<dbReference type="GO" id="GO:0003677">
    <property type="term" value="F:DNA binding"/>
    <property type="evidence" value="ECO:0007669"/>
    <property type="project" value="InterPro"/>
</dbReference>
<dbReference type="InterPro" id="IPR001719">
    <property type="entry name" value="AP_endonuc_2"/>
</dbReference>
<keyword evidence="3" id="KW-0479">Metal-binding</keyword>
<dbReference type="PANTHER" id="PTHR21445:SF0">
    <property type="entry name" value="APURINIC-APYRIMIDINIC ENDONUCLEASE"/>
    <property type="match status" value="1"/>
</dbReference>
<comment type="cofactor">
    <cofactor evidence="1">
        <name>Zn(2+)</name>
        <dbReference type="ChEBI" id="CHEBI:29105"/>
    </cofactor>
</comment>
<evidence type="ECO:0000256" key="4">
    <source>
        <dbReference type="ARBA" id="ARBA00022763"/>
    </source>
</evidence>
<comment type="caution">
    <text evidence="9">The sequence shown here is derived from an EMBL/GenBank/DDBJ whole genome shotgun (WGS) entry which is preliminary data.</text>
</comment>
<name>A0A3P1WS50_9ACTN</name>
<evidence type="ECO:0000259" key="8">
    <source>
        <dbReference type="Pfam" id="PF01261"/>
    </source>
</evidence>
<dbReference type="PANTHER" id="PTHR21445">
    <property type="entry name" value="ENDONUCLEASE IV ENDODEOXYRIBONUCLEASE IV"/>
    <property type="match status" value="1"/>
</dbReference>
<keyword evidence="4" id="KW-0227">DNA damage</keyword>
<dbReference type="Pfam" id="PF01261">
    <property type="entry name" value="AP_endonuc_2"/>
    <property type="match status" value="1"/>
</dbReference>
<dbReference type="GO" id="GO:0008833">
    <property type="term" value="F:deoxyribonuclease IV (phage-T4-induced) activity"/>
    <property type="evidence" value="ECO:0007669"/>
    <property type="project" value="UniProtKB-EC"/>
</dbReference>
<dbReference type="EMBL" id="RQYT01000035">
    <property type="protein sequence ID" value="RRD48597.1"/>
    <property type="molecule type" value="Genomic_DNA"/>
</dbReference>
<keyword evidence="6" id="KW-0862">Zinc</keyword>
<evidence type="ECO:0000256" key="1">
    <source>
        <dbReference type="ARBA" id="ARBA00001947"/>
    </source>
</evidence>
<dbReference type="Gene3D" id="3.20.20.150">
    <property type="entry name" value="Divalent-metal-dependent TIM barrel enzymes"/>
    <property type="match status" value="1"/>
</dbReference>
<dbReference type="PROSITE" id="PS51432">
    <property type="entry name" value="AP_NUCLEASE_F2_4"/>
    <property type="match status" value="1"/>
</dbReference>
<dbReference type="InterPro" id="IPR013022">
    <property type="entry name" value="Xyl_isomerase-like_TIM-brl"/>
</dbReference>
<gene>
    <name evidence="9" type="ORF">EII35_12140</name>
</gene>
<dbReference type="NCBIfam" id="NF002198">
    <property type="entry name" value="PRK01060.1-3"/>
    <property type="match status" value="1"/>
</dbReference>
<reference evidence="9 10" key="1">
    <citation type="submission" date="2018-11" db="EMBL/GenBank/DDBJ databases">
        <title>Genomes From Bacteria Associated with the Canine Oral Cavity: a Test Case for Automated Genome-Based Taxonomic Assignment.</title>
        <authorList>
            <person name="Coil D.A."/>
            <person name="Jospin G."/>
            <person name="Darling A.E."/>
            <person name="Wallis C."/>
            <person name="Davis I.J."/>
            <person name="Harris S."/>
            <person name="Eisen J.A."/>
            <person name="Holcombe L.J."/>
            <person name="O'Flynn C."/>
        </authorList>
    </citation>
    <scope>NUCLEOTIDE SEQUENCE [LARGE SCALE GENOMIC DNA]</scope>
    <source>
        <strain evidence="9 10">OH2822_COT-296</strain>
    </source>
</reference>
<dbReference type="GO" id="GO:0008270">
    <property type="term" value="F:zinc ion binding"/>
    <property type="evidence" value="ECO:0007669"/>
    <property type="project" value="InterPro"/>
</dbReference>
<evidence type="ECO:0000256" key="7">
    <source>
        <dbReference type="ARBA" id="ARBA00023204"/>
    </source>
</evidence>
<evidence type="ECO:0000256" key="2">
    <source>
        <dbReference type="ARBA" id="ARBA00005340"/>
    </source>
</evidence>
<sequence>MRIGCHVDLQNAISQAVAVKAEVAQITLGDPQSWKKPVVPEGLAETAGAAGIGLFVHAAYVINVASTNNRIRIPSRKLLQQTIDAAAELGAEGVIVHGGHVTADEDPQLGRDNWRKCIDGLDPKVPVLIENTAGGKKAMMRHLDAMATLWETLDGSENLPRVGLCLDTCHAHAAGLDLTTVVDDVRAITGRIDLVHCNDSADAPGSGRDRHAPWGDGMIDAEVLLAILRDADAPVVLETPAANHRDEIAWLRGAVAS</sequence>
<evidence type="ECO:0000256" key="5">
    <source>
        <dbReference type="ARBA" id="ARBA00022801"/>
    </source>
</evidence>
<dbReference type="GO" id="GO:0008081">
    <property type="term" value="F:phosphoric diester hydrolase activity"/>
    <property type="evidence" value="ECO:0007669"/>
    <property type="project" value="TreeGrafter"/>
</dbReference>
<dbReference type="Proteomes" id="UP000280935">
    <property type="component" value="Unassembled WGS sequence"/>
</dbReference>